<dbReference type="GO" id="GO:0030170">
    <property type="term" value="F:pyridoxal phosphate binding"/>
    <property type="evidence" value="ECO:0007669"/>
    <property type="project" value="InterPro"/>
</dbReference>
<dbReference type="SUPFAM" id="SSF50800">
    <property type="entry name" value="PK beta-barrel domain-like"/>
    <property type="match status" value="1"/>
</dbReference>
<evidence type="ECO:0000313" key="2">
    <source>
        <dbReference type="EMBL" id="XDQ82709.1"/>
    </source>
</evidence>
<reference evidence="2" key="1">
    <citation type="submission" date="2024-07" db="EMBL/GenBank/DDBJ databases">
        <authorList>
            <person name="Yu S.T."/>
        </authorList>
    </citation>
    <scope>NUCLEOTIDE SEQUENCE</scope>
    <source>
        <strain evidence="2">Y1</strain>
    </source>
</reference>
<dbReference type="PANTHER" id="PTHR36930:SF1">
    <property type="entry name" value="MOSC DOMAIN-CONTAINING PROTEIN"/>
    <property type="match status" value="1"/>
</dbReference>
<dbReference type="Pfam" id="PF03473">
    <property type="entry name" value="MOSC"/>
    <property type="match status" value="1"/>
</dbReference>
<gene>
    <name evidence="2" type="ORF">AB2U05_31525</name>
</gene>
<dbReference type="AlphaFoldDB" id="A0AB39TUE6"/>
<dbReference type="PANTHER" id="PTHR36930">
    <property type="entry name" value="METAL-SULFUR CLUSTER BIOSYNTHESIS PROTEINS YUAD-RELATED"/>
    <property type="match status" value="1"/>
</dbReference>
<accession>A0AB39TUE6</accession>
<dbReference type="Gene3D" id="2.40.33.20">
    <property type="entry name" value="PK beta-barrel domain-like"/>
    <property type="match status" value="1"/>
</dbReference>
<name>A0AB39TUE6_9ACTN</name>
<dbReference type="InterPro" id="IPR011037">
    <property type="entry name" value="Pyrv_Knase-like_insert_dom_sf"/>
</dbReference>
<protein>
    <submittedName>
        <fullName evidence="2">MOSC domain-containing protein</fullName>
    </submittedName>
</protein>
<dbReference type="EMBL" id="CP163445">
    <property type="protein sequence ID" value="XDQ82709.1"/>
    <property type="molecule type" value="Genomic_DNA"/>
</dbReference>
<dbReference type="PROSITE" id="PS51340">
    <property type="entry name" value="MOSC"/>
    <property type="match status" value="1"/>
</dbReference>
<dbReference type="GO" id="GO:0030151">
    <property type="term" value="F:molybdenum ion binding"/>
    <property type="evidence" value="ECO:0007669"/>
    <property type="project" value="InterPro"/>
</dbReference>
<evidence type="ECO:0000259" key="1">
    <source>
        <dbReference type="PROSITE" id="PS51340"/>
    </source>
</evidence>
<feature type="domain" description="MOSC" evidence="1">
    <location>
        <begin position="19"/>
        <end position="169"/>
    </location>
</feature>
<dbReference type="GO" id="GO:0003824">
    <property type="term" value="F:catalytic activity"/>
    <property type="evidence" value="ECO:0007669"/>
    <property type="project" value="InterPro"/>
</dbReference>
<dbReference type="InterPro" id="IPR052716">
    <property type="entry name" value="MOSC_domain"/>
</dbReference>
<sequence length="181" mass="19548">MHGTVTSVSRSAEYTFTKPTCESITLLAGLGVEGDVHAGVTVKHRSRVAKDPTVPNLRQVHLIHRELFAELDAKGFPVRPGDLGENVLTSGIDLLALPTGTLLHLGEEAVVEVTGLRNPCPQINAFQPGLLKEVLHRDEETGAVVRKAGIMSVVRRGGVVRPGDPIRVELPAEPHRPMERV</sequence>
<proteinExistence type="predicted"/>
<dbReference type="RefSeq" id="WP_369185005.1">
    <property type="nucleotide sequence ID" value="NZ_CP163445.1"/>
</dbReference>
<dbReference type="InterPro" id="IPR005302">
    <property type="entry name" value="MoCF_Sase_C"/>
</dbReference>
<organism evidence="2">
    <name type="scientific">Streptomyces sp. Y1</name>
    <dbReference type="NCBI Taxonomy" id="3238634"/>
    <lineage>
        <taxon>Bacteria</taxon>
        <taxon>Bacillati</taxon>
        <taxon>Actinomycetota</taxon>
        <taxon>Actinomycetes</taxon>
        <taxon>Kitasatosporales</taxon>
        <taxon>Streptomycetaceae</taxon>
        <taxon>Streptomyces</taxon>
    </lineage>
</organism>